<dbReference type="Pfam" id="PF00550">
    <property type="entry name" value="PP-binding"/>
    <property type="match status" value="1"/>
</dbReference>
<dbReference type="PROSITE" id="PS50075">
    <property type="entry name" value="CARRIER"/>
    <property type="match status" value="1"/>
</dbReference>
<dbReference type="InterPro" id="IPR023213">
    <property type="entry name" value="CAT-like_dom_sf"/>
</dbReference>
<dbReference type="SUPFAM" id="SSF56801">
    <property type="entry name" value="Acetyl-CoA synthetase-like"/>
    <property type="match status" value="1"/>
</dbReference>
<dbReference type="Gene3D" id="3.30.559.10">
    <property type="entry name" value="Chloramphenicol acetyltransferase-like domain"/>
    <property type="match status" value="2"/>
</dbReference>
<proteinExistence type="predicted"/>
<organism evidence="5 6">
    <name type="scientific">Lentzea indica</name>
    <dbReference type="NCBI Taxonomy" id="2604800"/>
    <lineage>
        <taxon>Bacteria</taxon>
        <taxon>Bacillati</taxon>
        <taxon>Actinomycetota</taxon>
        <taxon>Actinomycetes</taxon>
        <taxon>Pseudonocardiales</taxon>
        <taxon>Pseudonocardiaceae</taxon>
        <taxon>Lentzea</taxon>
    </lineage>
</organism>
<dbReference type="Gene3D" id="3.40.50.12780">
    <property type="entry name" value="N-terminal domain of ligase-like"/>
    <property type="match status" value="1"/>
</dbReference>
<dbReference type="Gene3D" id="3.30.300.30">
    <property type="match status" value="1"/>
</dbReference>
<dbReference type="EMBL" id="VSRL01000109">
    <property type="protein sequence ID" value="NKE60129.1"/>
    <property type="molecule type" value="Genomic_DNA"/>
</dbReference>
<keyword evidence="2" id="KW-0596">Phosphopantetheine</keyword>
<dbReference type="RefSeq" id="WP_167976788.1">
    <property type="nucleotide sequence ID" value="NZ_VSRL01000109.1"/>
</dbReference>
<dbReference type="InterPro" id="IPR010071">
    <property type="entry name" value="AA_adenyl_dom"/>
</dbReference>
<evidence type="ECO:0000259" key="4">
    <source>
        <dbReference type="PROSITE" id="PS50075"/>
    </source>
</evidence>
<reference evidence="5 6" key="1">
    <citation type="submission" date="2019-08" db="EMBL/GenBank/DDBJ databases">
        <title>Lentzea from Indian Himalayas.</title>
        <authorList>
            <person name="Mandal S."/>
            <person name="Mallick Gupta A."/>
            <person name="Maiti P.K."/>
            <person name="Sarkar J."/>
            <person name="Mandal S."/>
        </authorList>
    </citation>
    <scope>NUCLEOTIDE SEQUENCE [LARGE SCALE GENOMIC DNA]</scope>
    <source>
        <strain evidence="5 6">PSKA42</strain>
    </source>
</reference>
<dbReference type="InterPro" id="IPR042099">
    <property type="entry name" value="ANL_N_sf"/>
</dbReference>
<dbReference type="NCBIfam" id="TIGR01733">
    <property type="entry name" value="AA-adenyl-dom"/>
    <property type="match status" value="1"/>
</dbReference>
<dbReference type="SMART" id="SM00823">
    <property type="entry name" value="PKS_PP"/>
    <property type="match status" value="1"/>
</dbReference>
<sequence length="1134" mass="121808">MVERRAPGDRYSLTAAQLDMWLSAELLGDTPEFNPAQYVVLRGPVDEELLRTSARVAAQETDAYRLFFGEQTDGAPWQAFTDELPAEVMPVVDLRAENDPAGAAEAWMHADGARPIDHRVAPLWRWALLRVADDESWWYHRSHHLISDIFSFNLITQRVAELYSGAHRPRYFGSWADVVAEDQAYQLSFDRLADERYWLDSVTDAVLSRQGERRPERQRPPRRRTVAVDSVLRGAVLERCAELGVRVPHFLVSAFAAYQRQLADRDDVVFSLPTSARHSPLARTTPGLLANVAPVVLHLPDGTTVRQLTDATTARLAEITARSRYRGEDLARRLGVTGNGAWFGPTLNVVDFNRPLRFGAAVQADAPRNLSVGPIRDLTVTTYGWSLGDQAWLDIDVEDGVAAGAELVLHEERFLGLLDKLARGPVDGAVSASTVDLRLTRHWGAGAARGITASVPDLIANHTATRPESPAVVCGQDQLSFGELGERADALAARLQQAGVTVESAVAVLVPRGIELAVAFQGVLRSGGVYVPINPGLPAERLAFLLADAGATVAVTTSALAGELAGFAGDVLVLDDASPVSDALPVRIDSNALAYIAYTSGSTGRPKGVAVTHAALSSYVAGWRRALDPLGGAGTVLSMSGPGFDVSIGDMTRALAFGQTVVFLPHDEVVSVDSLHRTLADHQVEVAEIVPGMLLRDLAAHCREAGPVESLRLVISGTDMWTYDALVSAVEAVAPNAVPGNVFGVTEAAIDSIFHPVTAPSEHEGEVVPIGGPLAGVDAFVVDGLLRPVPVGVEGELLVGGSGLARGYAGRPDLTAERFLPDVFGGSGGRLYRTGDRARWRADGELEFLGRVDEQVKIRGYRVEPGEVEVVIGDHPGVRDVVVVARDGGPHGGKRLVAYVVAEGEGVSGPVLRAWLRERVPEYMVPSVFVAMDGLPLTPNGKVDRRGLPDPEPETAEAYEAPRTSIEDVLATVWSQVLGVERVGVHDNFFELGGDSILSLQIVARVRAAGLGVDVAEVLSHQTVAELAAVVRDAPAVTLAEQGVVTGPVPLTPIQHWFLAQDIPDRDHWNWSGMFELAPGTDPDRLAGALGVLVAHHDALRIRFSPDGQYNAPIEAADLLRVSPLRATRPWSRR</sequence>
<dbReference type="InterPro" id="IPR020845">
    <property type="entry name" value="AMP-binding_CS"/>
</dbReference>
<dbReference type="PANTHER" id="PTHR45527:SF1">
    <property type="entry name" value="FATTY ACID SYNTHASE"/>
    <property type="match status" value="1"/>
</dbReference>
<dbReference type="InterPro" id="IPR020806">
    <property type="entry name" value="PKS_PP-bd"/>
</dbReference>
<accession>A0ABX1FMB6</accession>
<feature type="domain" description="Carrier" evidence="4">
    <location>
        <begin position="961"/>
        <end position="1035"/>
    </location>
</feature>
<dbReference type="InterPro" id="IPR009081">
    <property type="entry name" value="PP-bd_ACP"/>
</dbReference>
<dbReference type="PANTHER" id="PTHR45527">
    <property type="entry name" value="NONRIBOSOMAL PEPTIDE SYNTHETASE"/>
    <property type="match status" value="1"/>
</dbReference>
<evidence type="ECO:0000256" key="1">
    <source>
        <dbReference type="ARBA" id="ARBA00001957"/>
    </source>
</evidence>
<dbReference type="PROSITE" id="PS00012">
    <property type="entry name" value="PHOSPHOPANTETHEINE"/>
    <property type="match status" value="1"/>
</dbReference>
<keyword evidence="6" id="KW-1185">Reference proteome</keyword>
<keyword evidence="3" id="KW-0597">Phosphoprotein</keyword>
<dbReference type="Gene3D" id="3.30.559.30">
    <property type="entry name" value="Nonribosomal peptide synthetase, condensation domain"/>
    <property type="match status" value="1"/>
</dbReference>
<evidence type="ECO:0000313" key="6">
    <source>
        <dbReference type="Proteomes" id="UP001515943"/>
    </source>
</evidence>
<dbReference type="InterPro" id="IPR036736">
    <property type="entry name" value="ACP-like_sf"/>
</dbReference>
<dbReference type="PROSITE" id="PS00455">
    <property type="entry name" value="AMP_BINDING"/>
    <property type="match status" value="1"/>
</dbReference>
<comment type="cofactor">
    <cofactor evidence="1">
        <name>pantetheine 4'-phosphate</name>
        <dbReference type="ChEBI" id="CHEBI:47942"/>
    </cofactor>
</comment>
<protein>
    <submittedName>
        <fullName evidence="5">Amino acid adenylation domain-containing protein</fullName>
    </submittedName>
</protein>
<dbReference type="Pfam" id="PF13193">
    <property type="entry name" value="AMP-binding_C"/>
    <property type="match status" value="1"/>
</dbReference>
<dbReference type="InterPro" id="IPR006162">
    <property type="entry name" value="Ppantetheine_attach_site"/>
</dbReference>
<dbReference type="SUPFAM" id="SSF47336">
    <property type="entry name" value="ACP-like"/>
    <property type="match status" value="1"/>
</dbReference>
<gene>
    <name evidence="5" type="ORF">FXN61_26345</name>
</gene>
<dbReference type="Gene3D" id="1.10.1200.10">
    <property type="entry name" value="ACP-like"/>
    <property type="match status" value="1"/>
</dbReference>
<comment type="caution">
    <text evidence="5">The sequence shown here is derived from an EMBL/GenBank/DDBJ whole genome shotgun (WGS) entry which is preliminary data.</text>
</comment>
<evidence type="ECO:0000256" key="2">
    <source>
        <dbReference type="ARBA" id="ARBA00022450"/>
    </source>
</evidence>
<dbReference type="Proteomes" id="UP001515943">
    <property type="component" value="Unassembled WGS sequence"/>
</dbReference>
<dbReference type="InterPro" id="IPR000873">
    <property type="entry name" value="AMP-dep_synth/lig_dom"/>
</dbReference>
<name>A0ABX1FMB6_9PSEU</name>
<dbReference type="Pfam" id="PF00501">
    <property type="entry name" value="AMP-binding"/>
    <property type="match status" value="1"/>
</dbReference>
<dbReference type="SUPFAM" id="SSF52777">
    <property type="entry name" value="CoA-dependent acyltransferases"/>
    <property type="match status" value="3"/>
</dbReference>
<dbReference type="InterPro" id="IPR001242">
    <property type="entry name" value="Condensation_dom"/>
</dbReference>
<dbReference type="InterPro" id="IPR045851">
    <property type="entry name" value="AMP-bd_C_sf"/>
</dbReference>
<evidence type="ECO:0000313" key="5">
    <source>
        <dbReference type="EMBL" id="NKE60129.1"/>
    </source>
</evidence>
<dbReference type="InterPro" id="IPR025110">
    <property type="entry name" value="AMP-bd_C"/>
</dbReference>
<dbReference type="Pfam" id="PF00668">
    <property type="entry name" value="Condensation"/>
    <property type="match status" value="2"/>
</dbReference>
<dbReference type="CDD" id="cd05930">
    <property type="entry name" value="A_NRPS"/>
    <property type="match status" value="1"/>
</dbReference>
<evidence type="ECO:0000256" key="3">
    <source>
        <dbReference type="ARBA" id="ARBA00022553"/>
    </source>
</evidence>